<dbReference type="Ensembl" id="ENSAZOT00000007054.1">
    <property type="protein sequence ID" value="ENSAZOP00000006617.1"/>
    <property type="gene ID" value="ENSAZOG00000004247.1"/>
</dbReference>
<evidence type="ECO:0000313" key="1">
    <source>
        <dbReference type="Ensembl" id="ENSAZOP00000006617.1"/>
    </source>
</evidence>
<name>A0A8B9UAY4_9AVES</name>
<keyword evidence="2" id="KW-1185">Reference proteome</keyword>
<reference evidence="1" key="1">
    <citation type="submission" date="2025-08" db="UniProtKB">
        <authorList>
            <consortium name="Ensembl"/>
        </authorList>
    </citation>
    <scope>IDENTIFICATION</scope>
</reference>
<accession>A0A8B9UAY4</accession>
<reference evidence="1" key="2">
    <citation type="submission" date="2025-09" db="UniProtKB">
        <authorList>
            <consortium name="Ensembl"/>
        </authorList>
    </citation>
    <scope>IDENTIFICATION</scope>
</reference>
<evidence type="ECO:0000313" key="2">
    <source>
        <dbReference type="Proteomes" id="UP000694549"/>
    </source>
</evidence>
<proteinExistence type="predicted"/>
<organism evidence="1 2">
    <name type="scientific">Anas zonorhyncha</name>
    <name type="common">Eastern spot-billed duck</name>
    <dbReference type="NCBI Taxonomy" id="75864"/>
    <lineage>
        <taxon>Eukaryota</taxon>
        <taxon>Metazoa</taxon>
        <taxon>Chordata</taxon>
        <taxon>Craniata</taxon>
        <taxon>Vertebrata</taxon>
        <taxon>Euteleostomi</taxon>
        <taxon>Archelosauria</taxon>
        <taxon>Archosauria</taxon>
        <taxon>Dinosauria</taxon>
        <taxon>Saurischia</taxon>
        <taxon>Theropoda</taxon>
        <taxon>Coelurosauria</taxon>
        <taxon>Aves</taxon>
        <taxon>Neognathae</taxon>
        <taxon>Galloanserae</taxon>
        <taxon>Anseriformes</taxon>
        <taxon>Anatidae</taxon>
        <taxon>Anatinae</taxon>
        <taxon>Anas</taxon>
    </lineage>
</organism>
<dbReference type="AlphaFoldDB" id="A0A8B9UAY4"/>
<protein>
    <submittedName>
        <fullName evidence="1">Uncharacterized protein</fullName>
    </submittedName>
</protein>
<sequence length="101" mass="11394">MSYSAVSRMIWDFSPFLIAASEAAGFLFEMLMPWFTANFEELPEESKLQLGDVLLFPLRNKPVYVPGIFKHAAVYCGDEEIIHFQSELMLPIFCSGHGSGQ</sequence>
<dbReference type="Proteomes" id="UP000694549">
    <property type="component" value="Unplaced"/>
</dbReference>
<dbReference type="Gene3D" id="3.90.1720.10">
    <property type="entry name" value="endopeptidase domain like (from Nostoc punctiforme)"/>
    <property type="match status" value="1"/>
</dbReference>